<feature type="transmembrane region" description="Helical" evidence="6">
    <location>
        <begin position="30"/>
        <end position="49"/>
    </location>
</feature>
<keyword evidence="4 6" id="KW-1133">Transmembrane helix</keyword>
<dbReference type="InterPro" id="IPR006214">
    <property type="entry name" value="Bax_inhibitor_1-related"/>
</dbReference>
<evidence type="ECO:0000313" key="7">
    <source>
        <dbReference type="EMBL" id="SDT67080.1"/>
    </source>
</evidence>
<evidence type="ECO:0000256" key="4">
    <source>
        <dbReference type="ARBA" id="ARBA00022989"/>
    </source>
</evidence>
<evidence type="ECO:0000256" key="2">
    <source>
        <dbReference type="ARBA" id="ARBA00010350"/>
    </source>
</evidence>
<dbReference type="PANTHER" id="PTHR23291:SF50">
    <property type="entry name" value="PROTEIN LIFEGUARD 4"/>
    <property type="match status" value="1"/>
</dbReference>
<comment type="similarity">
    <text evidence="2 6">Belongs to the BI1 family.</text>
</comment>
<evidence type="ECO:0000313" key="8">
    <source>
        <dbReference type="Proteomes" id="UP000199679"/>
    </source>
</evidence>
<dbReference type="AlphaFoldDB" id="A0A1H2C9D6"/>
<dbReference type="STRING" id="652787.SAMN05216490_4758"/>
<proteinExistence type="inferred from homology"/>
<gene>
    <name evidence="7" type="ORF">SAMN05216490_4758</name>
</gene>
<dbReference type="GO" id="GO:0005886">
    <property type="term" value="C:plasma membrane"/>
    <property type="evidence" value="ECO:0007669"/>
    <property type="project" value="TreeGrafter"/>
</dbReference>
<dbReference type="OrthoDB" id="9793828at2"/>
<organism evidence="7 8">
    <name type="scientific">Mucilaginibacter mallensis</name>
    <dbReference type="NCBI Taxonomy" id="652787"/>
    <lineage>
        <taxon>Bacteria</taxon>
        <taxon>Pseudomonadati</taxon>
        <taxon>Bacteroidota</taxon>
        <taxon>Sphingobacteriia</taxon>
        <taxon>Sphingobacteriales</taxon>
        <taxon>Sphingobacteriaceae</taxon>
        <taxon>Mucilaginibacter</taxon>
    </lineage>
</organism>
<evidence type="ECO:0000256" key="5">
    <source>
        <dbReference type="ARBA" id="ARBA00023136"/>
    </source>
</evidence>
<feature type="transmembrane region" description="Helical" evidence="6">
    <location>
        <begin position="123"/>
        <end position="142"/>
    </location>
</feature>
<dbReference type="CDD" id="cd10432">
    <property type="entry name" value="BI-1-like_bacterial"/>
    <property type="match status" value="1"/>
</dbReference>
<evidence type="ECO:0000256" key="6">
    <source>
        <dbReference type="RuleBase" id="RU004379"/>
    </source>
</evidence>
<comment type="subcellular location">
    <subcellularLocation>
        <location evidence="1">Membrane</location>
        <topology evidence="1">Multi-pass membrane protein</topology>
    </subcellularLocation>
</comment>
<evidence type="ECO:0008006" key="9">
    <source>
        <dbReference type="Google" id="ProtNLM"/>
    </source>
</evidence>
<evidence type="ECO:0000256" key="3">
    <source>
        <dbReference type="ARBA" id="ARBA00022692"/>
    </source>
</evidence>
<reference evidence="7 8" key="1">
    <citation type="submission" date="2016-10" db="EMBL/GenBank/DDBJ databases">
        <authorList>
            <person name="de Groot N.N."/>
        </authorList>
    </citation>
    <scope>NUCLEOTIDE SEQUENCE [LARGE SCALE GENOMIC DNA]</scope>
    <source>
        <strain evidence="7 8">MP1X4</strain>
    </source>
</reference>
<feature type="transmembrane region" description="Helical" evidence="6">
    <location>
        <begin position="69"/>
        <end position="88"/>
    </location>
</feature>
<keyword evidence="8" id="KW-1185">Reference proteome</keyword>
<sequence>MENNSSNYVYNSVTQLDDSESSSRKYLAKVFAWMFVALGVSAFVAFEFATNLSLLSLIIDPTTGGFTGLGYVAIFAPLAFSLVINFGFNRISYVGMIAIFLAYAATIGVTLSIFGLIYTSSSIFTVFLSAAFVFGVMAVSGYKTTMDLSKFGSIMYVIFIGALGVSLINFFMHSDQLSYIISFVFVAVMIGLTAYYMQMLKRIGAGVEFGTESTNKLVIIGAFILYTTFINLFMSMMRIFGRRR</sequence>
<feature type="transmembrane region" description="Helical" evidence="6">
    <location>
        <begin position="154"/>
        <end position="171"/>
    </location>
</feature>
<dbReference type="Proteomes" id="UP000199679">
    <property type="component" value="Chromosome I"/>
</dbReference>
<keyword evidence="5 6" id="KW-0472">Membrane</keyword>
<feature type="transmembrane region" description="Helical" evidence="6">
    <location>
        <begin position="95"/>
        <end position="117"/>
    </location>
</feature>
<feature type="transmembrane region" description="Helical" evidence="6">
    <location>
        <begin position="177"/>
        <end position="196"/>
    </location>
</feature>
<dbReference type="Pfam" id="PF01027">
    <property type="entry name" value="Bax1-I"/>
    <property type="match status" value="1"/>
</dbReference>
<accession>A0A1H2C9D6</accession>
<dbReference type="EMBL" id="LT629740">
    <property type="protein sequence ID" value="SDT67080.1"/>
    <property type="molecule type" value="Genomic_DNA"/>
</dbReference>
<keyword evidence="3 6" id="KW-0812">Transmembrane</keyword>
<protein>
    <recommendedName>
        <fullName evidence="9">Modulator of FtsH protease</fullName>
    </recommendedName>
</protein>
<feature type="transmembrane region" description="Helical" evidence="6">
    <location>
        <begin position="217"/>
        <end position="240"/>
    </location>
</feature>
<name>A0A1H2C9D6_MUCMA</name>
<dbReference type="PANTHER" id="PTHR23291">
    <property type="entry name" value="BAX INHIBITOR-RELATED"/>
    <property type="match status" value="1"/>
</dbReference>
<dbReference type="RefSeq" id="WP_091379197.1">
    <property type="nucleotide sequence ID" value="NZ_LT629740.1"/>
</dbReference>
<evidence type="ECO:0000256" key="1">
    <source>
        <dbReference type="ARBA" id="ARBA00004141"/>
    </source>
</evidence>